<feature type="transmembrane region" description="Helical" evidence="1">
    <location>
        <begin position="173"/>
        <end position="194"/>
    </location>
</feature>
<dbReference type="PANTHER" id="PTHR36927:SF1">
    <property type="entry name" value="MDO-LIKE PROTEIN"/>
    <property type="match status" value="1"/>
</dbReference>
<name>A0A6I3SQA1_HELMO</name>
<accession>A0A6I3SQA1</accession>
<feature type="transmembrane region" description="Helical" evidence="1">
    <location>
        <begin position="249"/>
        <end position="266"/>
    </location>
</feature>
<dbReference type="InterPro" id="IPR002656">
    <property type="entry name" value="Acyl_transf_3_dom"/>
</dbReference>
<dbReference type="Proteomes" id="UP000430670">
    <property type="component" value="Unassembled WGS sequence"/>
</dbReference>
<feature type="transmembrane region" description="Helical" evidence="1">
    <location>
        <begin position="350"/>
        <end position="370"/>
    </location>
</feature>
<dbReference type="PANTHER" id="PTHR36927">
    <property type="entry name" value="BLR4337 PROTEIN"/>
    <property type="match status" value="1"/>
</dbReference>
<feature type="transmembrane region" description="Helical" evidence="1">
    <location>
        <begin position="278"/>
        <end position="296"/>
    </location>
</feature>
<gene>
    <name evidence="3" type="ORF">GJ688_18290</name>
</gene>
<sequence>MHYCERAIFHLLWEEVLPFFNICKNFTRYEEGIPLRPFRERLYFIDNLRVFVIFFVILLHTAMSYMVYAPEWWYVVDEQRNLFFDLFVLLTDVFIMPTMFFSAGYFVLPTLIGKGPLHFWSDKIRRIFLPWIFGVLFLAPFISYMIIFSRSDTPPDYLSFWFGPFWGPYFQHAHYWFLGVLSLFFLLLTLAYLVMPGSFEKGDRTYPSPLLFIVFLILTTGAFFVGNLFYHADAWVNVHYLFLLQPTRIGIYVCYFLLGAYAWRRWWFTSSGYQPSPLGWSVAAVVSGIVFLGYRLSFTNATDILPKAGLGFLHAAFCMTMFFACLALFQQFVNSDAYLWRRLAANSYGIYYFHMPVLLPLVYLMKPIAIPIGLKFGLLSVATFLICFVCLECVHKIRQLFPSQKQRLYSSVR</sequence>
<reference evidence="3 4" key="1">
    <citation type="submission" date="2019-11" db="EMBL/GenBank/DDBJ databases">
        <title>Whole-genome sequence of a the green, strictly anaerobic photosynthetic bacterium Heliobacillus mobilis DSM 6151.</title>
        <authorList>
            <person name="Kyndt J.A."/>
            <person name="Meyer T.E."/>
        </authorList>
    </citation>
    <scope>NUCLEOTIDE SEQUENCE [LARGE SCALE GENOMIC DNA]</scope>
    <source>
        <strain evidence="3 4">DSM 6151</strain>
    </source>
</reference>
<feature type="transmembrane region" description="Helical" evidence="1">
    <location>
        <begin position="376"/>
        <end position="394"/>
    </location>
</feature>
<keyword evidence="4" id="KW-1185">Reference proteome</keyword>
<keyword evidence="1" id="KW-0472">Membrane</keyword>
<feature type="transmembrane region" description="Helical" evidence="1">
    <location>
        <begin position="48"/>
        <end position="67"/>
    </location>
</feature>
<keyword evidence="3" id="KW-0012">Acyltransferase</keyword>
<dbReference type="EMBL" id="WNKU01000041">
    <property type="protein sequence ID" value="MTV50875.1"/>
    <property type="molecule type" value="Genomic_DNA"/>
</dbReference>
<dbReference type="AlphaFoldDB" id="A0A6I3SQA1"/>
<dbReference type="OrthoDB" id="5446016at2"/>
<dbReference type="GO" id="GO:0016747">
    <property type="term" value="F:acyltransferase activity, transferring groups other than amino-acyl groups"/>
    <property type="evidence" value="ECO:0007669"/>
    <property type="project" value="InterPro"/>
</dbReference>
<protein>
    <submittedName>
        <fullName evidence="3">Acyltransferase family protein</fullName>
    </submittedName>
</protein>
<feature type="transmembrane region" description="Helical" evidence="1">
    <location>
        <begin position="206"/>
        <end position="229"/>
    </location>
</feature>
<dbReference type="Pfam" id="PF01757">
    <property type="entry name" value="Acyl_transf_3"/>
    <property type="match status" value="1"/>
</dbReference>
<keyword evidence="1" id="KW-1133">Transmembrane helix</keyword>
<evidence type="ECO:0000313" key="3">
    <source>
        <dbReference type="EMBL" id="MTV50875.1"/>
    </source>
</evidence>
<feature type="transmembrane region" description="Helical" evidence="1">
    <location>
        <begin position="128"/>
        <end position="148"/>
    </location>
</feature>
<evidence type="ECO:0000313" key="4">
    <source>
        <dbReference type="Proteomes" id="UP000430670"/>
    </source>
</evidence>
<feature type="transmembrane region" description="Helical" evidence="1">
    <location>
        <begin position="308"/>
        <end position="329"/>
    </location>
</feature>
<keyword evidence="3" id="KW-0808">Transferase</keyword>
<organism evidence="3 4">
    <name type="scientific">Heliobacterium mobile</name>
    <name type="common">Heliobacillus mobilis</name>
    <dbReference type="NCBI Taxonomy" id="28064"/>
    <lineage>
        <taxon>Bacteria</taxon>
        <taxon>Bacillati</taxon>
        <taxon>Bacillota</taxon>
        <taxon>Clostridia</taxon>
        <taxon>Eubacteriales</taxon>
        <taxon>Heliobacteriaceae</taxon>
        <taxon>Heliobacterium</taxon>
    </lineage>
</organism>
<evidence type="ECO:0000259" key="2">
    <source>
        <dbReference type="Pfam" id="PF01757"/>
    </source>
</evidence>
<keyword evidence="1" id="KW-0812">Transmembrane</keyword>
<feature type="domain" description="Acyltransferase 3" evidence="2">
    <location>
        <begin position="43"/>
        <end position="390"/>
    </location>
</feature>
<evidence type="ECO:0000256" key="1">
    <source>
        <dbReference type="SAM" id="Phobius"/>
    </source>
</evidence>
<proteinExistence type="predicted"/>
<comment type="caution">
    <text evidence="3">The sequence shown here is derived from an EMBL/GenBank/DDBJ whole genome shotgun (WGS) entry which is preliminary data.</text>
</comment>
<feature type="transmembrane region" description="Helical" evidence="1">
    <location>
        <begin position="87"/>
        <end position="108"/>
    </location>
</feature>
<dbReference type="InterPro" id="IPR050623">
    <property type="entry name" value="Glucan_succinyl_AcylTrfase"/>
</dbReference>